<dbReference type="InterPro" id="IPR038765">
    <property type="entry name" value="Papain-like_cys_pep_sf"/>
</dbReference>
<keyword evidence="3" id="KW-1185">Reference proteome</keyword>
<protein>
    <recommendedName>
        <fullName evidence="4">Ubiquitin-like protease family profile domain-containing protein</fullName>
    </recommendedName>
</protein>
<evidence type="ECO:0000256" key="1">
    <source>
        <dbReference type="SAM" id="MobiDB-lite"/>
    </source>
</evidence>
<evidence type="ECO:0000313" key="3">
    <source>
        <dbReference type="Proteomes" id="UP000324897"/>
    </source>
</evidence>
<accession>A0A5J9TNW6</accession>
<sequence length="218" mass="24684">MDPVRFLDAQPASASATSASAASAARVRIRRRRRRTRSADMREKRVKSIQQCIDYAVEKGLLSLDKPININSWNDHMYTDIPQQVDCSSCGVYVIKYMQLWNGVFMRETFTQKEECKSDKEKDDEGQGKDSDDVIEIVSWGDETSQGIKGTLSGKKRGRLKKSGHNTKAAPPEASLKISISTRYAMMQRRISNKESEGGILAKYFHFVILLYSHRVKA</sequence>
<evidence type="ECO:0008006" key="4">
    <source>
        <dbReference type="Google" id="ProtNLM"/>
    </source>
</evidence>
<evidence type="ECO:0000313" key="2">
    <source>
        <dbReference type="EMBL" id="TVU13103.1"/>
    </source>
</evidence>
<dbReference type="Proteomes" id="UP000324897">
    <property type="component" value="Chromosome 3"/>
</dbReference>
<name>A0A5J9TNW6_9POAL</name>
<gene>
    <name evidence="2" type="ORF">EJB05_46779</name>
</gene>
<feature type="region of interest" description="Disordered" evidence="1">
    <location>
        <begin position="145"/>
        <end position="172"/>
    </location>
</feature>
<comment type="caution">
    <text evidence="2">The sequence shown here is derived from an EMBL/GenBank/DDBJ whole genome shotgun (WGS) entry which is preliminary data.</text>
</comment>
<reference evidence="2 3" key="1">
    <citation type="journal article" date="2019" name="Sci. Rep.">
        <title>A high-quality genome of Eragrostis curvula grass provides insights into Poaceae evolution and supports new strategies to enhance forage quality.</title>
        <authorList>
            <person name="Carballo J."/>
            <person name="Santos B.A.C.M."/>
            <person name="Zappacosta D."/>
            <person name="Garbus I."/>
            <person name="Selva J.P."/>
            <person name="Gallo C.A."/>
            <person name="Diaz A."/>
            <person name="Albertini E."/>
            <person name="Caccamo M."/>
            <person name="Echenique V."/>
        </authorList>
    </citation>
    <scope>NUCLEOTIDE SEQUENCE [LARGE SCALE GENOMIC DNA]</scope>
    <source>
        <strain evidence="3">cv. Victoria</strain>
        <tissue evidence="2">Leaf</tissue>
    </source>
</reference>
<dbReference type="Gene3D" id="3.40.395.10">
    <property type="entry name" value="Adenoviral Proteinase, Chain A"/>
    <property type="match status" value="1"/>
</dbReference>
<dbReference type="EMBL" id="RWGY01000039">
    <property type="protein sequence ID" value="TVU13103.1"/>
    <property type="molecule type" value="Genomic_DNA"/>
</dbReference>
<proteinExistence type="predicted"/>
<feature type="compositionally biased region" description="Basic residues" evidence="1">
    <location>
        <begin position="154"/>
        <end position="165"/>
    </location>
</feature>
<dbReference type="AlphaFoldDB" id="A0A5J9TNW6"/>
<dbReference type="SUPFAM" id="SSF54001">
    <property type="entry name" value="Cysteine proteinases"/>
    <property type="match status" value="1"/>
</dbReference>
<organism evidence="2 3">
    <name type="scientific">Eragrostis curvula</name>
    <name type="common">weeping love grass</name>
    <dbReference type="NCBI Taxonomy" id="38414"/>
    <lineage>
        <taxon>Eukaryota</taxon>
        <taxon>Viridiplantae</taxon>
        <taxon>Streptophyta</taxon>
        <taxon>Embryophyta</taxon>
        <taxon>Tracheophyta</taxon>
        <taxon>Spermatophyta</taxon>
        <taxon>Magnoliopsida</taxon>
        <taxon>Liliopsida</taxon>
        <taxon>Poales</taxon>
        <taxon>Poaceae</taxon>
        <taxon>PACMAD clade</taxon>
        <taxon>Chloridoideae</taxon>
        <taxon>Eragrostideae</taxon>
        <taxon>Eragrostidinae</taxon>
        <taxon>Eragrostis</taxon>
    </lineage>
</organism>
<feature type="non-terminal residue" evidence="2">
    <location>
        <position position="1"/>
    </location>
</feature>
<dbReference type="Gramene" id="TVU13103">
    <property type="protein sequence ID" value="TVU13103"/>
    <property type="gene ID" value="EJB05_46779"/>
</dbReference>
<dbReference type="OrthoDB" id="695123at2759"/>